<evidence type="ECO:0000256" key="5">
    <source>
        <dbReference type="ARBA" id="ARBA00022842"/>
    </source>
</evidence>
<keyword evidence="4" id="KW-0479">Metal-binding</keyword>
<comment type="function">
    <text evidence="7">Supplies heptaprenyl diphosphate, the precursor for the side chain of the isoprenoid quinone menaquinone-7 (MQ-7).</text>
</comment>
<dbReference type="InterPro" id="IPR014119">
    <property type="entry name" value="GerC3_HepT"/>
</dbReference>
<gene>
    <name evidence="12" type="ORF">BEP19_01820</name>
</gene>
<dbReference type="NCBIfam" id="TIGR02748">
    <property type="entry name" value="GerC3_HepT"/>
    <property type="match status" value="1"/>
</dbReference>
<reference evidence="12 13" key="1">
    <citation type="submission" date="2016-08" db="EMBL/GenBank/DDBJ databases">
        <title>Novel Firmicute Genomes.</title>
        <authorList>
            <person name="Poppleton D.I."/>
            <person name="Gribaldo S."/>
        </authorList>
    </citation>
    <scope>NUCLEOTIDE SEQUENCE [LARGE SCALE GENOMIC DNA]</scope>
    <source>
        <strain evidence="12 13">RAOx-1</strain>
    </source>
</reference>
<dbReference type="SUPFAM" id="SSF48576">
    <property type="entry name" value="Terpenoid synthases"/>
    <property type="match status" value="1"/>
</dbReference>
<proteinExistence type="inferred from homology"/>
<dbReference type="InterPro" id="IPR008949">
    <property type="entry name" value="Isoprenoid_synthase_dom_sf"/>
</dbReference>
<protein>
    <recommendedName>
        <fullName evidence="10">Heptaprenyl diphosphate synthase component 2</fullName>
        <ecNumber evidence="9">2.5.1.30</ecNumber>
    </recommendedName>
</protein>
<dbReference type="FunFam" id="1.10.600.10:FF:000014">
    <property type="entry name" value="Heptaprenyl diphosphate synthase component II"/>
    <property type="match status" value="1"/>
</dbReference>
<evidence type="ECO:0000256" key="6">
    <source>
        <dbReference type="ARBA" id="ARBA00050780"/>
    </source>
</evidence>
<accession>A0A419SN72</accession>
<organism evidence="12 13">
    <name type="scientific">Ammoniphilus oxalaticus</name>
    <dbReference type="NCBI Taxonomy" id="66863"/>
    <lineage>
        <taxon>Bacteria</taxon>
        <taxon>Bacillati</taxon>
        <taxon>Bacillota</taxon>
        <taxon>Bacilli</taxon>
        <taxon>Bacillales</taxon>
        <taxon>Paenibacillaceae</taxon>
        <taxon>Aneurinibacillus group</taxon>
        <taxon>Ammoniphilus</taxon>
    </lineage>
</organism>
<dbReference type="PANTHER" id="PTHR12001">
    <property type="entry name" value="GERANYLGERANYL PYROPHOSPHATE SYNTHASE"/>
    <property type="match status" value="1"/>
</dbReference>
<dbReference type="SFLD" id="SFLDS00005">
    <property type="entry name" value="Isoprenoid_Synthase_Type_I"/>
    <property type="match status" value="1"/>
</dbReference>
<evidence type="ECO:0000256" key="7">
    <source>
        <dbReference type="ARBA" id="ARBA00055604"/>
    </source>
</evidence>
<dbReference type="InterPro" id="IPR033749">
    <property type="entry name" value="Polyprenyl_synt_CS"/>
</dbReference>
<evidence type="ECO:0000256" key="3">
    <source>
        <dbReference type="ARBA" id="ARBA00022679"/>
    </source>
</evidence>
<dbReference type="GO" id="GO:0008299">
    <property type="term" value="P:isoprenoid biosynthetic process"/>
    <property type="evidence" value="ECO:0007669"/>
    <property type="project" value="InterPro"/>
</dbReference>
<dbReference type="CDD" id="cd00685">
    <property type="entry name" value="Trans_IPPS_HT"/>
    <property type="match status" value="1"/>
</dbReference>
<dbReference type="RefSeq" id="WP_120188375.1">
    <property type="nucleotide sequence ID" value="NZ_MCHY01000006.1"/>
</dbReference>
<sequence length="330" mass="37115">MKLADIFFQMKNDLQYLENELEKAITTKDPLLHDASNHLLKAGGKRIRPIFVLLSGKFGDYDRTKLKYIAVALELIHMASLVHDDVIDDAEKRRGKQTVKAMWDNKIAMYTGDYIFAEALLMATTLENPKVHQILSKAIMEMTIGEINQIRDFNHWDQSLRDYLRRIKRKTALLIAISCQLGAIVAGAPQSVVTALYRYGYYVGMAFQITDDILDFVGDEKKLGKPAGSDLRQGNITLPALYCYHATPLGTTIREMMEPVQTTDKDQLIISEAKMSEAIERIANSEGIEFAQQLADRYILKAKACLASLSDGSAKESLDEIANFIGKRET</sequence>
<dbReference type="Gene3D" id="1.10.600.10">
    <property type="entry name" value="Farnesyl Diphosphate Synthase"/>
    <property type="match status" value="1"/>
</dbReference>
<comment type="cofactor">
    <cofactor evidence="1">
        <name>Mg(2+)</name>
        <dbReference type="ChEBI" id="CHEBI:18420"/>
    </cofactor>
</comment>
<evidence type="ECO:0000256" key="1">
    <source>
        <dbReference type="ARBA" id="ARBA00001946"/>
    </source>
</evidence>
<keyword evidence="13" id="KW-1185">Reference proteome</keyword>
<dbReference type="PROSITE" id="PS00723">
    <property type="entry name" value="POLYPRENYL_SYNTHASE_1"/>
    <property type="match status" value="1"/>
</dbReference>
<dbReference type="PANTHER" id="PTHR12001:SF69">
    <property type="entry name" value="ALL TRANS-POLYPRENYL-DIPHOSPHATE SYNTHASE PDSS1"/>
    <property type="match status" value="1"/>
</dbReference>
<dbReference type="Proteomes" id="UP000284219">
    <property type="component" value="Unassembled WGS sequence"/>
</dbReference>
<comment type="caution">
    <text evidence="12">The sequence shown here is derived from an EMBL/GenBank/DDBJ whole genome shotgun (WGS) entry which is preliminary data.</text>
</comment>
<evidence type="ECO:0000313" key="13">
    <source>
        <dbReference type="Proteomes" id="UP000284219"/>
    </source>
</evidence>
<evidence type="ECO:0000313" key="12">
    <source>
        <dbReference type="EMBL" id="RKD25703.1"/>
    </source>
</evidence>
<evidence type="ECO:0000256" key="8">
    <source>
        <dbReference type="ARBA" id="ARBA00065985"/>
    </source>
</evidence>
<dbReference type="AlphaFoldDB" id="A0A419SN72"/>
<comment type="subunit">
    <text evidence="8">Heterodimer of component I and II.</text>
</comment>
<comment type="catalytic activity">
    <reaction evidence="6">
        <text>4 isopentenyl diphosphate + (2E,6E)-farnesyl diphosphate = all-trans-heptaprenyl diphosphate + 4 diphosphate</text>
        <dbReference type="Rhea" id="RHEA:27794"/>
        <dbReference type="ChEBI" id="CHEBI:33019"/>
        <dbReference type="ChEBI" id="CHEBI:58206"/>
        <dbReference type="ChEBI" id="CHEBI:128769"/>
        <dbReference type="ChEBI" id="CHEBI:175763"/>
        <dbReference type="EC" id="2.5.1.30"/>
    </reaction>
</comment>
<evidence type="ECO:0000256" key="2">
    <source>
        <dbReference type="ARBA" id="ARBA00006706"/>
    </source>
</evidence>
<dbReference type="PROSITE" id="PS00444">
    <property type="entry name" value="POLYPRENYL_SYNTHASE_2"/>
    <property type="match status" value="1"/>
</dbReference>
<dbReference type="Pfam" id="PF00348">
    <property type="entry name" value="polyprenyl_synt"/>
    <property type="match status" value="1"/>
</dbReference>
<name>A0A419SN72_9BACL</name>
<keyword evidence="5" id="KW-0460">Magnesium</keyword>
<evidence type="ECO:0000256" key="9">
    <source>
        <dbReference type="ARBA" id="ARBA00066444"/>
    </source>
</evidence>
<dbReference type="OrthoDB" id="9805316at2"/>
<keyword evidence="3 11" id="KW-0808">Transferase</keyword>
<evidence type="ECO:0000256" key="10">
    <source>
        <dbReference type="ARBA" id="ARBA00070472"/>
    </source>
</evidence>
<dbReference type="EC" id="2.5.1.30" evidence="9"/>
<dbReference type="InterPro" id="IPR000092">
    <property type="entry name" value="Polyprenyl_synt"/>
</dbReference>
<evidence type="ECO:0000256" key="4">
    <source>
        <dbReference type="ARBA" id="ARBA00022723"/>
    </source>
</evidence>
<comment type="similarity">
    <text evidence="2 11">Belongs to the FPP/GGPP synthase family.</text>
</comment>
<dbReference type="EMBL" id="MCHY01000006">
    <property type="protein sequence ID" value="RKD25703.1"/>
    <property type="molecule type" value="Genomic_DNA"/>
</dbReference>
<dbReference type="GO" id="GO:0000010">
    <property type="term" value="F:heptaprenyl diphosphate synthase activity"/>
    <property type="evidence" value="ECO:0007669"/>
    <property type="project" value="UniProtKB-EC"/>
</dbReference>
<dbReference type="GO" id="GO:0046872">
    <property type="term" value="F:metal ion binding"/>
    <property type="evidence" value="ECO:0007669"/>
    <property type="project" value="UniProtKB-KW"/>
</dbReference>
<evidence type="ECO:0000256" key="11">
    <source>
        <dbReference type="RuleBase" id="RU004466"/>
    </source>
</evidence>